<evidence type="ECO:0000259" key="1">
    <source>
        <dbReference type="Pfam" id="PF12697"/>
    </source>
</evidence>
<dbReference type="SUPFAM" id="SSF53474">
    <property type="entry name" value="alpha/beta-Hydrolases"/>
    <property type="match status" value="1"/>
</dbReference>
<dbReference type="InterPro" id="IPR029058">
    <property type="entry name" value="AB_hydrolase_fold"/>
</dbReference>
<organism evidence="2 3">
    <name type="scientific">Neoroseomonas lacus</name>
    <dbReference type="NCBI Taxonomy" id="287609"/>
    <lineage>
        <taxon>Bacteria</taxon>
        <taxon>Pseudomonadati</taxon>
        <taxon>Pseudomonadota</taxon>
        <taxon>Alphaproteobacteria</taxon>
        <taxon>Acetobacterales</taxon>
        <taxon>Acetobacteraceae</taxon>
        <taxon>Neoroseomonas</taxon>
    </lineage>
</organism>
<evidence type="ECO:0000313" key="3">
    <source>
        <dbReference type="Proteomes" id="UP000661507"/>
    </source>
</evidence>
<gene>
    <name evidence="2" type="ORF">GCM10011320_36850</name>
</gene>
<name>A0A917KTR8_9PROT</name>
<comment type="caution">
    <text evidence="2">The sequence shown here is derived from an EMBL/GenBank/DDBJ whole genome shotgun (WGS) entry which is preliminary data.</text>
</comment>
<dbReference type="Pfam" id="PF12697">
    <property type="entry name" value="Abhydrolase_6"/>
    <property type="match status" value="1"/>
</dbReference>
<sequence>MTTATTRMLDLPDGPLEVFLEGEGHPLVLVPSLGRGQEDFDGIAPMLVAAGLRLIRPEPRGIGRSAPLREGATLFDMARDVIAAMEADGVRTALVAGHAAGNWVARIIAHLRPDLVRGVAMLAAVTGTTVDPAISAAIAGSFDTSLPDDVRLAHLQRGYFAPGSDARVWLAGWHTEVARAQRRAREATTDKSWLRVADHKPLLYLAAAQDAIAAPPDEAALKATLGPMAQRVVVEGAGHALLPEQPEAVVAALVAYARELWTTAES</sequence>
<keyword evidence="3" id="KW-1185">Reference proteome</keyword>
<dbReference type="EMBL" id="BMKW01000009">
    <property type="protein sequence ID" value="GGJ26070.1"/>
    <property type="molecule type" value="Genomic_DNA"/>
</dbReference>
<accession>A0A917KTR8</accession>
<dbReference type="InterPro" id="IPR000073">
    <property type="entry name" value="AB_hydrolase_1"/>
</dbReference>
<evidence type="ECO:0000313" key="2">
    <source>
        <dbReference type="EMBL" id="GGJ26070.1"/>
    </source>
</evidence>
<dbReference type="RefSeq" id="WP_229681409.1">
    <property type="nucleotide sequence ID" value="NZ_BMKW01000009.1"/>
</dbReference>
<dbReference type="AlphaFoldDB" id="A0A917KTR8"/>
<dbReference type="Proteomes" id="UP000661507">
    <property type="component" value="Unassembled WGS sequence"/>
</dbReference>
<proteinExistence type="predicted"/>
<dbReference type="PANTHER" id="PTHR43433">
    <property type="entry name" value="HYDROLASE, ALPHA/BETA FOLD FAMILY PROTEIN"/>
    <property type="match status" value="1"/>
</dbReference>
<dbReference type="PANTHER" id="PTHR43433:SF10">
    <property type="entry name" value="AB HYDROLASE-1 DOMAIN-CONTAINING PROTEIN"/>
    <property type="match status" value="1"/>
</dbReference>
<reference evidence="2" key="1">
    <citation type="journal article" date="2014" name="Int. J. Syst. Evol. Microbiol.">
        <title>Complete genome sequence of Corynebacterium casei LMG S-19264T (=DSM 44701T), isolated from a smear-ripened cheese.</title>
        <authorList>
            <consortium name="US DOE Joint Genome Institute (JGI-PGF)"/>
            <person name="Walter F."/>
            <person name="Albersmeier A."/>
            <person name="Kalinowski J."/>
            <person name="Ruckert C."/>
        </authorList>
    </citation>
    <scope>NUCLEOTIDE SEQUENCE</scope>
    <source>
        <strain evidence="2">CGMCC 1.3617</strain>
    </source>
</reference>
<protein>
    <recommendedName>
        <fullName evidence="1">AB hydrolase-1 domain-containing protein</fullName>
    </recommendedName>
</protein>
<reference evidence="2" key="2">
    <citation type="submission" date="2020-09" db="EMBL/GenBank/DDBJ databases">
        <authorList>
            <person name="Sun Q."/>
            <person name="Zhou Y."/>
        </authorList>
    </citation>
    <scope>NUCLEOTIDE SEQUENCE</scope>
    <source>
        <strain evidence="2">CGMCC 1.3617</strain>
    </source>
</reference>
<dbReference type="Gene3D" id="3.40.50.1820">
    <property type="entry name" value="alpha/beta hydrolase"/>
    <property type="match status" value="1"/>
</dbReference>
<feature type="domain" description="AB hydrolase-1" evidence="1">
    <location>
        <begin position="27"/>
        <end position="252"/>
    </location>
</feature>
<dbReference type="InterPro" id="IPR050471">
    <property type="entry name" value="AB_hydrolase"/>
</dbReference>